<dbReference type="EMBL" id="PTJD01000003">
    <property type="protein sequence ID" value="PPK97567.1"/>
    <property type="molecule type" value="Genomic_DNA"/>
</dbReference>
<proteinExistence type="predicted"/>
<organism evidence="1 2">
    <name type="scientific">Kineococcus xinjiangensis</name>
    <dbReference type="NCBI Taxonomy" id="512762"/>
    <lineage>
        <taxon>Bacteria</taxon>
        <taxon>Bacillati</taxon>
        <taxon>Actinomycetota</taxon>
        <taxon>Actinomycetes</taxon>
        <taxon>Kineosporiales</taxon>
        <taxon>Kineosporiaceae</taxon>
        <taxon>Kineococcus</taxon>
    </lineage>
</organism>
<name>A0A2S6ITI6_9ACTN</name>
<dbReference type="Gene3D" id="3.40.50.1240">
    <property type="entry name" value="Phosphoglycerate mutase-like"/>
    <property type="match status" value="1"/>
</dbReference>
<dbReference type="OrthoDB" id="9810154at2"/>
<comment type="caution">
    <text evidence="1">The sequence shown here is derived from an EMBL/GenBank/DDBJ whole genome shotgun (WGS) entry which is preliminary data.</text>
</comment>
<keyword evidence="2" id="KW-1185">Reference proteome</keyword>
<dbReference type="RefSeq" id="WP_104431768.1">
    <property type="nucleotide sequence ID" value="NZ_PTJD01000003.1"/>
</dbReference>
<dbReference type="InterPro" id="IPR029033">
    <property type="entry name" value="His_PPase_superfam"/>
</dbReference>
<sequence>MPTLVVVRHAKASNPPGVADLSRPLSPRGARDAAAAGRWIREHVAPPGLLLTSPARRTEETTAALLGQWDELPPVVEEERIYEASLGDLIYLVRGLDEQAPVVLVGHNPGLSALVEDLTGEVLELQTSGIAVVEASGSWTDVAPCECALVAVHTARDDGPDDELA</sequence>
<dbReference type="Proteomes" id="UP000239485">
    <property type="component" value="Unassembled WGS sequence"/>
</dbReference>
<evidence type="ECO:0000313" key="1">
    <source>
        <dbReference type="EMBL" id="PPK97567.1"/>
    </source>
</evidence>
<reference evidence="1 2" key="1">
    <citation type="submission" date="2018-02" db="EMBL/GenBank/DDBJ databases">
        <title>Genomic Encyclopedia of Archaeal and Bacterial Type Strains, Phase II (KMG-II): from individual species to whole genera.</title>
        <authorList>
            <person name="Goeker M."/>
        </authorList>
    </citation>
    <scope>NUCLEOTIDE SEQUENCE [LARGE SCALE GENOMIC DNA]</scope>
    <source>
        <strain evidence="1 2">DSM 22857</strain>
    </source>
</reference>
<gene>
    <name evidence="1" type="ORF">CLV92_103101</name>
</gene>
<dbReference type="CDD" id="cd07067">
    <property type="entry name" value="HP_PGM_like"/>
    <property type="match status" value="1"/>
</dbReference>
<dbReference type="InterPro" id="IPR013078">
    <property type="entry name" value="His_Pase_superF_clade-1"/>
</dbReference>
<dbReference type="PANTHER" id="PTHR47623">
    <property type="entry name" value="OS09G0287300 PROTEIN"/>
    <property type="match status" value="1"/>
</dbReference>
<dbReference type="SMART" id="SM00855">
    <property type="entry name" value="PGAM"/>
    <property type="match status" value="1"/>
</dbReference>
<dbReference type="Pfam" id="PF00300">
    <property type="entry name" value="His_Phos_1"/>
    <property type="match status" value="1"/>
</dbReference>
<dbReference type="AlphaFoldDB" id="A0A2S6ITI6"/>
<dbReference type="PANTHER" id="PTHR47623:SF1">
    <property type="entry name" value="OS09G0287300 PROTEIN"/>
    <property type="match status" value="1"/>
</dbReference>
<dbReference type="SUPFAM" id="SSF53254">
    <property type="entry name" value="Phosphoglycerate mutase-like"/>
    <property type="match status" value="1"/>
</dbReference>
<accession>A0A2S6ITI6</accession>
<protein>
    <submittedName>
        <fullName evidence="1">Phosphohistidine phosphatase</fullName>
    </submittedName>
</protein>
<evidence type="ECO:0000313" key="2">
    <source>
        <dbReference type="Proteomes" id="UP000239485"/>
    </source>
</evidence>